<dbReference type="InterPro" id="IPR036374">
    <property type="entry name" value="OxRdtase_Mopterin-bd_sf"/>
</dbReference>
<dbReference type="Pfam" id="PF00174">
    <property type="entry name" value="Oxidored_molyb"/>
    <property type="match status" value="1"/>
</dbReference>
<proteinExistence type="predicted"/>
<dbReference type="PANTHER" id="PTHR43032:SF2">
    <property type="entry name" value="BLL0505 PROTEIN"/>
    <property type="match status" value="1"/>
</dbReference>
<evidence type="ECO:0000259" key="1">
    <source>
        <dbReference type="Pfam" id="PF00174"/>
    </source>
</evidence>
<dbReference type="PROSITE" id="PS51318">
    <property type="entry name" value="TAT"/>
    <property type="match status" value="1"/>
</dbReference>
<dbReference type="eggNOG" id="COG2041">
    <property type="taxonomic scope" value="Bacteria"/>
</dbReference>
<feature type="domain" description="Oxidoreductase molybdopterin-binding" evidence="1">
    <location>
        <begin position="114"/>
        <end position="256"/>
    </location>
</feature>
<dbReference type="Proteomes" id="UP000019151">
    <property type="component" value="Chromosome"/>
</dbReference>
<dbReference type="RefSeq" id="WP_025409420.1">
    <property type="nucleotide sequence ID" value="NZ_CP007128.1"/>
</dbReference>
<dbReference type="Gene3D" id="3.90.420.10">
    <property type="entry name" value="Oxidoreductase, molybdopterin-binding domain"/>
    <property type="match status" value="1"/>
</dbReference>
<dbReference type="HOGENOM" id="CLU_045520_2_0_0"/>
<dbReference type="PANTHER" id="PTHR43032">
    <property type="entry name" value="PROTEIN-METHIONINE-SULFOXIDE REDUCTASE"/>
    <property type="match status" value="1"/>
</dbReference>
<name>W0RC22_9BACT</name>
<dbReference type="AlphaFoldDB" id="W0RC22"/>
<dbReference type="STRING" id="861299.J421_0328"/>
<gene>
    <name evidence="2" type="ORF">J421_0328</name>
</gene>
<dbReference type="InterPro" id="IPR006311">
    <property type="entry name" value="TAT_signal"/>
</dbReference>
<keyword evidence="3" id="KW-1185">Reference proteome</keyword>
<dbReference type="InParanoid" id="W0RC22"/>
<reference evidence="2 3" key="1">
    <citation type="journal article" date="2014" name="Genome Announc.">
        <title>Genome Sequence and Methylome of Soil Bacterium Gemmatirosa kalamazoonensis KBS708T, a Member of the Rarely Cultivated Gemmatimonadetes Phylum.</title>
        <authorList>
            <person name="Debruyn J.M."/>
            <person name="Radosevich M."/>
            <person name="Wommack K.E."/>
            <person name="Polson S.W."/>
            <person name="Hauser L.J."/>
            <person name="Fawaz M.N."/>
            <person name="Korlach J."/>
            <person name="Tsai Y.C."/>
        </authorList>
    </citation>
    <scope>NUCLEOTIDE SEQUENCE [LARGE SCALE GENOMIC DNA]</scope>
    <source>
        <strain evidence="2 3">KBS708</strain>
    </source>
</reference>
<dbReference type="KEGG" id="gba:J421_0328"/>
<accession>W0RC22</accession>
<protein>
    <submittedName>
        <fullName evidence="2">Oxidoreductase molybdopterin binding protein</fullName>
    </submittedName>
</protein>
<dbReference type="EMBL" id="CP007128">
    <property type="protein sequence ID" value="AHG87865.1"/>
    <property type="molecule type" value="Genomic_DNA"/>
</dbReference>
<dbReference type="InterPro" id="IPR000572">
    <property type="entry name" value="OxRdtase_Mopterin-bd_dom"/>
</dbReference>
<dbReference type="SUPFAM" id="SSF56524">
    <property type="entry name" value="Oxidoreductase molybdopterin-binding domain"/>
    <property type="match status" value="1"/>
</dbReference>
<evidence type="ECO:0000313" key="2">
    <source>
        <dbReference type="EMBL" id="AHG87865.1"/>
    </source>
</evidence>
<evidence type="ECO:0000313" key="3">
    <source>
        <dbReference type="Proteomes" id="UP000019151"/>
    </source>
</evidence>
<dbReference type="OrthoDB" id="9795587at2"/>
<organism evidence="2 3">
    <name type="scientific">Gemmatirosa kalamazoonensis</name>
    <dbReference type="NCBI Taxonomy" id="861299"/>
    <lineage>
        <taxon>Bacteria</taxon>
        <taxon>Pseudomonadati</taxon>
        <taxon>Gemmatimonadota</taxon>
        <taxon>Gemmatimonadia</taxon>
        <taxon>Gemmatimonadales</taxon>
        <taxon>Gemmatimonadaceae</taxon>
        <taxon>Gemmatirosa</taxon>
    </lineage>
</organism>
<sequence length="267" mass="29587">MSRDLRILAAQLVDRAAHRLETEASLDRRAFLARGTSLAAALAGAALAACDSQGPRAAQRLLRFAERKNEGVERWLLRHTAMDHARRGAHAAGMAFPSYHVARAVPTWDAAARGPWALEVSGLVRTPLRLSLEQLVALPQTQQRVNHYCVEGWNAVATFWGVRLRELARLAGALPNAQYVDFQSFDVDGDTPYHESWDVESATHPQTLVVYAKDGQFLSPAYGAPARVHSPIKLGYKNTKYLTRVVFMAQRNGGYWTDAGYEWYGGT</sequence>